<organism evidence="8 9">
    <name type="scientific">Pristionchus fissidentatus</name>
    <dbReference type="NCBI Taxonomy" id="1538716"/>
    <lineage>
        <taxon>Eukaryota</taxon>
        <taxon>Metazoa</taxon>
        <taxon>Ecdysozoa</taxon>
        <taxon>Nematoda</taxon>
        <taxon>Chromadorea</taxon>
        <taxon>Rhabditida</taxon>
        <taxon>Rhabditina</taxon>
        <taxon>Diplogasteromorpha</taxon>
        <taxon>Diplogasteroidea</taxon>
        <taxon>Neodiplogasteridae</taxon>
        <taxon>Pristionchus</taxon>
    </lineage>
</organism>
<evidence type="ECO:0000313" key="8">
    <source>
        <dbReference type="EMBL" id="GMT21515.1"/>
    </source>
</evidence>
<accession>A0AAV5VPN8</accession>
<keyword evidence="6 7" id="KW-0479">Metal-binding</keyword>
<comment type="cofactor">
    <cofactor evidence="1 6">
        <name>heme</name>
        <dbReference type="ChEBI" id="CHEBI:30413"/>
    </cofactor>
</comment>
<dbReference type="InterPro" id="IPR001128">
    <property type="entry name" value="Cyt_P450"/>
</dbReference>
<dbReference type="Pfam" id="PF00067">
    <property type="entry name" value="p450"/>
    <property type="match status" value="1"/>
</dbReference>
<dbReference type="Gene3D" id="1.10.630.10">
    <property type="entry name" value="Cytochrome P450"/>
    <property type="match status" value="1"/>
</dbReference>
<evidence type="ECO:0000256" key="3">
    <source>
        <dbReference type="ARBA" id="ARBA00022617"/>
    </source>
</evidence>
<sequence length="64" mass="7355">YIPFSAGPRNCIGQKFAMHELKIIMAWLLRSYRVESDRDFHSNPKLAEMVLKAGDGIRVVLHAR</sequence>
<gene>
    <name evidence="8" type="ORF">PFISCL1PPCAC_12812</name>
</gene>
<keyword evidence="7" id="KW-0560">Oxidoreductase</keyword>
<proteinExistence type="inferred from homology"/>
<keyword evidence="5 7" id="KW-0503">Monooxygenase</keyword>
<keyword evidence="9" id="KW-1185">Reference proteome</keyword>
<protein>
    <recommendedName>
        <fullName evidence="10">Cytochrome P450</fullName>
    </recommendedName>
</protein>
<dbReference type="InterPro" id="IPR017972">
    <property type="entry name" value="Cyt_P450_CS"/>
</dbReference>
<evidence type="ECO:0000256" key="4">
    <source>
        <dbReference type="ARBA" id="ARBA00023004"/>
    </source>
</evidence>
<reference evidence="8" key="1">
    <citation type="submission" date="2023-10" db="EMBL/GenBank/DDBJ databases">
        <title>Genome assembly of Pristionchus species.</title>
        <authorList>
            <person name="Yoshida K."/>
            <person name="Sommer R.J."/>
        </authorList>
    </citation>
    <scope>NUCLEOTIDE SEQUENCE</scope>
    <source>
        <strain evidence="8">RS5133</strain>
    </source>
</reference>
<dbReference type="InterPro" id="IPR036396">
    <property type="entry name" value="Cyt_P450_sf"/>
</dbReference>
<feature type="binding site" description="axial binding residue" evidence="6">
    <location>
        <position position="11"/>
    </location>
    <ligand>
        <name>heme</name>
        <dbReference type="ChEBI" id="CHEBI:30413"/>
    </ligand>
    <ligandPart>
        <name>Fe</name>
        <dbReference type="ChEBI" id="CHEBI:18248"/>
    </ligandPart>
</feature>
<dbReference type="AlphaFoldDB" id="A0AAV5VPN8"/>
<evidence type="ECO:0000256" key="1">
    <source>
        <dbReference type="ARBA" id="ARBA00001971"/>
    </source>
</evidence>
<evidence type="ECO:0000313" key="9">
    <source>
        <dbReference type="Proteomes" id="UP001432322"/>
    </source>
</evidence>
<evidence type="ECO:0000256" key="5">
    <source>
        <dbReference type="ARBA" id="ARBA00023033"/>
    </source>
</evidence>
<dbReference type="InterPro" id="IPR002401">
    <property type="entry name" value="Cyt_P450_E_grp-I"/>
</dbReference>
<dbReference type="PANTHER" id="PTHR24291:SF130">
    <property type="entry name" value="CYTOCHROME P450 FAMILY"/>
    <property type="match status" value="1"/>
</dbReference>
<dbReference type="PROSITE" id="PS00086">
    <property type="entry name" value="CYTOCHROME_P450"/>
    <property type="match status" value="1"/>
</dbReference>
<feature type="non-terminal residue" evidence="8">
    <location>
        <position position="1"/>
    </location>
</feature>
<comment type="similarity">
    <text evidence="2 7">Belongs to the cytochrome P450 family.</text>
</comment>
<dbReference type="GO" id="GO:0016705">
    <property type="term" value="F:oxidoreductase activity, acting on paired donors, with incorporation or reduction of molecular oxygen"/>
    <property type="evidence" value="ECO:0007669"/>
    <property type="project" value="InterPro"/>
</dbReference>
<dbReference type="EMBL" id="BTSY01000004">
    <property type="protein sequence ID" value="GMT21515.1"/>
    <property type="molecule type" value="Genomic_DNA"/>
</dbReference>
<evidence type="ECO:0000256" key="2">
    <source>
        <dbReference type="ARBA" id="ARBA00010617"/>
    </source>
</evidence>
<dbReference type="GO" id="GO:0005506">
    <property type="term" value="F:iron ion binding"/>
    <property type="evidence" value="ECO:0007669"/>
    <property type="project" value="InterPro"/>
</dbReference>
<dbReference type="PRINTS" id="PR00463">
    <property type="entry name" value="EP450I"/>
</dbReference>
<dbReference type="SUPFAM" id="SSF48264">
    <property type="entry name" value="Cytochrome P450"/>
    <property type="match status" value="1"/>
</dbReference>
<name>A0AAV5VPN8_9BILA</name>
<evidence type="ECO:0008006" key="10">
    <source>
        <dbReference type="Google" id="ProtNLM"/>
    </source>
</evidence>
<dbReference type="PANTHER" id="PTHR24291">
    <property type="entry name" value="CYTOCHROME P450 FAMILY 4"/>
    <property type="match status" value="1"/>
</dbReference>
<comment type="caution">
    <text evidence="8">The sequence shown here is derived from an EMBL/GenBank/DDBJ whole genome shotgun (WGS) entry which is preliminary data.</text>
</comment>
<dbReference type="Proteomes" id="UP001432322">
    <property type="component" value="Unassembled WGS sequence"/>
</dbReference>
<keyword evidence="4 6" id="KW-0408">Iron</keyword>
<dbReference type="InterPro" id="IPR050196">
    <property type="entry name" value="Cytochrome_P450_Monoox"/>
</dbReference>
<keyword evidence="3 6" id="KW-0349">Heme</keyword>
<evidence type="ECO:0000256" key="7">
    <source>
        <dbReference type="RuleBase" id="RU000461"/>
    </source>
</evidence>
<evidence type="ECO:0000256" key="6">
    <source>
        <dbReference type="PIRSR" id="PIRSR602401-1"/>
    </source>
</evidence>
<dbReference type="GO" id="GO:0020037">
    <property type="term" value="F:heme binding"/>
    <property type="evidence" value="ECO:0007669"/>
    <property type="project" value="InterPro"/>
</dbReference>
<dbReference type="GO" id="GO:0004497">
    <property type="term" value="F:monooxygenase activity"/>
    <property type="evidence" value="ECO:0007669"/>
    <property type="project" value="UniProtKB-KW"/>
</dbReference>